<evidence type="ECO:0000256" key="3">
    <source>
        <dbReference type="ARBA" id="ARBA00022679"/>
    </source>
</evidence>
<dbReference type="Gene3D" id="3.40.50.150">
    <property type="entry name" value="Vaccinia Virus protein VP39"/>
    <property type="match status" value="1"/>
</dbReference>
<feature type="active site" description="Proton acceptor; for dehydratase activity" evidence="7">
    <location>
        <position position="900"/>
    </location>
</feature>
<dbReference type="Gene3D" id="1.10.1200.10">
    <property type="entry name" value="ACP-like"/>
    <property type="match status" value="1"/>
</dbReference>
<dbReference type="PANTHER" id="PTHR43775:SF37">
    <property type="entry name" value="SI:DKEY-61P9.11"/>
    <property type="match status" value="1"/>
</dbReference>
<dbReference type="Pfam" id="PF08240">
    <property type="entry name" value="ADH_N"/>
    <property type="match status" value="1"/>
</dbReference>
<evidence type="ECO:0000313" key="12">
    <source>
        <dbReference type="EMBL" id="MDR6594253.1"/>
    </source>
</evidence>
<evidence type="ECO:0000256" key="8">
    <source>
        <dbReference type="SAM" id="MobiDB-lite"/>
    </source>
</evidence>
<dbReference type="PROSITE" id="PS00012">
    <property type="entry name" value="PHOSPHOPANTETHEINE"/>
    <property type="match status" value="1"/>
</dbReference>
<dbReference type="InterPro" id="IPR032821">
    <property type="entry name" value="PKS_assoc"/>
</dbReference>
<dbReference type="PROSITE" id="PS50075">
    <property type="entry name" value="CARRIER"/>
    <property type="match status" value="1"/>
</dbReference>
<dbReference type="InterPro" id="IPR057326">
    <property type="entry name" value="KR_dom"/>
</dbReference>
<dbReference type="SMART" id="SM00823">
    <property type="entry name" value="PKS_PP"/>
    <property type="match status" value="1"/>
</dbReference>
<feature type="region of interest" description="C-terminal hotdog fold" evidence="7">
    <location>
        <begin position="1004"/>
        <end position="1151"/>
    </location>
</feature>
<keyword evidence="4" id="KW-0521">NADP</keyword>
<evidence type="ECO:0000256" key="1">
    <source>
        <dbReference type="ARBA" id="ARBA00022450"/>
    </source>
</evidence>
<name>A0ABU1PVD0_9PSEU</name>
<dbReference type="Pfam" id="PF00107">
    <property type="entry name" value="ADH_zinc_N"/>
    <property type="match status" value="1"/>
</dbReference>
<dbReference type="InterPro" id="IPR020807">
    <property type="entry name" value="PKS_DH"/>
</dbReference>
<dbReference type="InterPro" id="IPR014030">
    <property type="entry name" value="Ketoacyl_synth_N"/>
</dbReference>
<dbReference type="Gene3D" id="3.30.70.3290">
    <property type="match status" value="1"/>
</dbReference>
<accession>A0ABU1PVD0</accession>
<dbReference type="SUPFAM" id="SSF50129">
    <property type="entry name" value="GroES-like"/>
    <property type="match status" value="1"/>
</dbReference>
<dbReference type="Gene3D" id="3.10.129.110">
    <property type="entry name" value="Polyketide synthase dehydratase"/>
    <property type="match status" value="1"/>
</dbReference>
<dbReference type="SMART" id="SM00826">
    <property type="entry name" value="PKS_DH"/>
    <property type="match status" value="1"/>
</dbReference>
<dbReference type="SUPFAM" id="SSF47336">
    <property type="entry name" value="ACP-like"/>
    <property type="match status" value="1"/>
</dbReference>
<dbReference type="InterPro" id="IPR020806">
    <property type="entry name" value="PKS_PP-bd"/>
</dbReference>
<protein>
    <submittedName>
        <fullName evidence="12">Acyl transferase domain-containing protein/NADPH:quinone reductase-like Zn-dependent oxidoreductase/acyl carrier protein</fullName>
    </submittedName>
</protein>
<dbReference type="SUPFAM" id="SSF53901">
    <property type="entry name" value="Thiolase-like"/>
    <property type="match status" value="1"/>
</dbReference>
<evidence type="ECO:0000259" key="9">
    <source>
        <dbReference type="PROSITE" id="PS50075"/>
    </source>
</evidence>
<dbReference type="InterPro" id="IPR036291">
    <property type="entry name" value="NAD(P)-bd_dom_sf"/>
</dbReference>
<dbReference type="Gene3D" id="3.40.366.10">
    <property type="entry name" value="Malonyl-Coenzyme A Acyl Carrier Protein, domain 2"/>
    <property type="match status" value="1"/>
</dbReference>
<dbReference type="InterPro" id="IPR009081">
    <property type="entry name" value="PP-bd_ACP"/>
</dbReference>
<dbReference type="PANTHER" id="PTHR43775">
    <property type="entry name" value="FATTY ACID SYNTHASE"/>
    <property type="match status" value="1"/>
</dbReference>
<dbReference type="EMBL" id="JAVDSG010000001">
    <property type="protein sequence ID" value="MDR6594253.1"/>
    <property type="molecule type" value="Genomic_DNA"/>
</dbReference>
<dbReference type="Pfam" id="PF00550">
    <property type="entry name" value="PP-binding"/>
    <property type="match status" value="1"/>
</dbReference>
<dbReference type="InterPro" id="IPR013968">
    <property type="entry name" value="PKS_KR"/>
</dbReference>
<dbReference type="CDD" id="cd05195">
    <property type="entry name" value="enoyl_red"/>
    <property type="match status" value="1"/>
</dbReference>
<dbReference type="InterPro" id="IPR014031">
    <property type="entry name" value="Ketoacyl_synth_C"/>
</dbReference>
<keyword evidence="3" id="KW-0808">Transferase</keyword>
<keyword evidence="1" id="KW-0596">Phosphopantetheine</keyword>
<dbReference type="InterPro" id="IPR020843">
    <property type="entry name" value="ER"/>
</dbReference>
<dbReference type="SMART" id="SM00825">
    <property type="entry name" value="PKS_KS"/>
    <property type="match status" value="1"/>
</dbReference>
<evidence type="ECO:0000256" key="5">
    <source>
        <dbReference type="ARBA" id="ARBA00023268"/>
    </source>
</evidence>
<evidence type="ECO:0000259" key="10">
    <source>
        <dbReference type="PROSITE" id="PS52004"/>
    </source>
</evidence>
<dbReference type="InterPro" id="IPR018201">
    <property type="entry name" value="Ketoacyl_synth_AS"/>
</dbReference>
<dbReference type="PROSITE" id="PS00606">
    <property type="entry name" value="KS3_1"/>
    <property type="match status" value="1"/>
</dbReference>
<dbReference type="SUPFAM" id="SSF52151">
    <property type="entry name" value="FabD/lysophospholipase-like"/>
    <property type="match status" value="1"/>
</dbReference>
<dbReference type="InterPro" id="IPR014043">
    <property type="entry name" value="Acyl_transferase_dom"/>
</dbReference>
<dbReference type="Pfam" id="PF08242">
    <property type="entry name" value="Methyltransf_12"/>
    <property type="match status" value="1"/>
</dbReference>
<dbReference type="Pfam" id="PF00109">
    <property type="entry name" value="ketoacyl-synt"/>
    <property type="match status" value="1"/>
</dbReference>
<evidence type="ECO:0000256" key="7">
    <source>
        <dbReference type="PROSITE-ProRule" id="PRU01363"/>
    </source>
</evidence>
<gene>
    <name evidence="12" type="ORF">J2S66_002637</name>
</gene>
<dbReference type="InterPro" id="IPR036736">
    <property type="entry name" value="ACP-like_sf"/>
</dbReference>
<feature type="region of interest" description="Disordered" evidence="8">
    <location>
        <begin position="1513"/>
        <end position="1532"/>
    </location>
</feature>
<dbReference type="RefSeq" id="WP_310307255.1">
    <property type="nucleotide sequence ID" value="NZ_BAAAXB010000001.1"/>
</dbReference>
<dbReference type="InterPro" id="IPR011032">
    <property type="entry name" value="GroES-like_sf"/>
</dbReference>
<sequence length="2416" mass="254172">MSDRIAIVGVACRLPGGVTDLDGLWSVLVEGRDVVGDPPADRFDTQRYRDANQVRPGKSYTFAGGYLDDLAGFDAEHFGISPREATSIDPQQRLLLELGVEALDDAGIDPQALAGTDTAVYVGVSAMDYVGQNIPTPHAIGPYTNSGAALCNTANRLSHHLDVHGPSLKVDTACASSLNAVHLACEHLRHGGGRVALAAGVNVLLSPLTFVGFAKAGFLSPTGHCRPFSAGADGYARSEGGGVLVLKRLADALADGDRVHAVIAGSGTNSDGRTAGLVLPSGESQEALLREVYARSGLDPEDLAYLEAHGTGTPIGDPIEAGAIGAALGVRRTGAPLPIGSVKANLGHLEPASGMAGLCKAVLVLKHGLIPPTPHATPRSTDIDFDGLRLAPVEEARPLAGGLVGVNSFGFGGTNVHVVLAAPPPADPPSPPPAVEVPLVVSARTEAGLVEAVADMRARLVDCPDFHDLAYTSSVRRGRREHRRVVLAANAEEARERLALPAPPQRGTARGRVAFAFSGHGAQWHGMGVDLLDAEPVFAKVVAEVDAALQPRVGWRVADELRAAESRLHDTEVVQPVLFAVQAGVAAVLADRGLRPEAVCGHSVGEVAAALVAGVYDLDQAVELVVARSRAQARTAGTGAMAVVNLGPEEVGRSLERFAGRVEVAGVNSAHDVTVAGPREDLRELVASLAERDVFARLLDLDYPFHSAAMDPVRGPLTEALAGLAPRAASLGFVSTVTGAPLAGELLDADYWWRNVREPVRFAAAVDHLVAAGFDTIVEVGPRPVLQTYLKRAAGEDVLAVLPTLTRYDPGPQALRATVEAALAAGAPPRAERYFPRRGRVVALPAHPWRRERFWLGDKHAWGGQTGPPDHVLLGDRAAVSDPTWQSTVDPARLPWLTGHKAGGTPIMPAAGYLEMGWAAGRLALDGPVEVCELHITRPMAAPDDEVVPPRLQVSLSAEDGVFRVATSTGGTASWQTHARGRVRRRVGTAPPPVDLAALREGFAARGEHVDRREFYAEGERLGLDYGPDFLVITRAWVDGAEVLADYDCSHLDTTGFHAHPAWTDAAPQAAILLGRVLAERATGEDSYLPVAIGAARLWGTPAPTGAVHFRCRSLTDSWARADIVLTDADGAVLLELLDCRFVRVPVPNRRAVRRQVTELRAAPRGLPPGVGVACAPPRIDVRPDPAHREFGRRRSAVTAAFTARALTDLLDGAEVFFTDDLLAAGVLPGFTRLLDLLLDIAAEHGWVEWLGEFQGRARRRLRQGEEAPFRELVEDFPEHTPDLVLFGRCGLHLAELLRGERDVLDVLLPAHASDTLAHYHELLPTSRPFTRAAAEVVRALADAWPADRPLRVLEVGGGTGALTAAVLPVLPRDRTRYVFTDPAKASLGPAAARFAQYDFVEYRALDLDDPDPHLEPGSVDVVVAGNALHAARDVRAALAALAGALDDGGRLVLVEAHDARALALPFGLLPGFWSTTDVDLRPASPLLPAAKWRDVLAEQGFTAPDTLVEDEAHSVTTATRPPRPAPLPAPAPDVPAGRVVVVAEDGTEAGFASALVAALTGFGADAGCPDGDPSGWLDGPSTDVVLVLAETGPDVVEATTRRFGLIRALAAASAALPAAARAALWLVSRPAGTTPAPDSVVDPAAAATWGVARTIAAEAGTLEVRRVSFPRDVPVDRLAREVLAPDAEDEVVLTASGRFVPRLCDLAPPLTDETAPFRLVAENTGPSYRLAWVETAVPTPGPEEVLIEVRSAGINYRDALLAVGMLPAWVVEGGMAGTSLGGECAGVVVAAGPGATRFRPGDRVVGFAAASLASHVVADENFIAAIPDGVDFTSAATTPVAPVSAYYGLCHLARLGPGEVVLVHGAAGGVGLAALQCARAVGATVVATAGTEEKRDFLRLLGVEHVFDSRSLTFVADVLAATGGEGVDVVLNSLGGEFISRSLELLRFGGRFVELGKRDLYGDRNVSLRPFRNNISYFAVDIDQLGARRREAVAGAYDRLVGEAQVGTYRALPHRVFPAERVAEAFRSIQHSRHLGKLVVSFDRRPPVERRTPAAFRPDPTGTYLVTGGAGGFGAETARWLVDRGARHLVLVNRRGAAVPGAGDVVADLTARGAAVSVHAVDVTDEAAVRALVASVDAGGAPLRGVVHAAMVLDDALAADLTTERFEAVLAPKAAGAAVLDRVVGGRELDLFLLFSSAGAVFGNAGQVAYTAGNLFLEALARARRARGLAGQAIAWGALDEVGYLARTEGAARTVTRAGLALLSLRKVREALDELVGGPGVSLVWSHDGQFLRRLYPHLATPRLGELTEGGQADGDEDDGLLERLKAASVEEAIALTADAMVTTLSEILAVAPERIDRNKPLDQLGVDSLMGAELVSKMRRRLGREIPIMRVVASGGIDDLARSLVAYFRSEDGG</sequence>
<evidence type="ECO:0000256" key="4">
    <source>
        <dbReference type="ARBA" id="ARBA00022857"/>
    </source>
</evidence>
<organism evidence="12 13">
    <name type="scientific">Saccharothrix longispora</name>
    <dbReference type="NCBI Taxonomy" id="33920"/>
    <lineage>
        <taxon>Bacteria</taxon>
        <taxon>Bacillati</taxon>
        <taxon>Actinomycetota</taxon>
        <taxon>Actinomycetes</taxon>
        <taxon>Pseudonocardiales</taxon>
        <taxon>Pseudonocardiaceae</taxon>
        <taxon>Saccharothrix</taxon>
    </lineage>
</organism>
<dbReference type="SUPFAM" id="SSF55048">
    <property type="entry name" value="Probable ACP-binding domain of malonyl-CoA ACP transacylase"/>
    <property type="match status" value="1"/>
</dbReference>
<dbReference type="InterPro" id="IPR049551">
    <property type="entry name" value="PKS_DH_C"/>
</dbReference>
<dbReference type="SMART" id="SM00829">
    <property type="entry name" value="PKS_ER"/>
    <property type="match status" value="1"/>
</dbReference>
<evidence type="ECO:0000256" key="2">
    <source>
        <dbReference type="ARBA" id="ARBA00022553"/>
    </source>
</evidence>
<dbReference type="SUPFAM" id="SSF53335">
    <property type="entry name" value="S-adenosyl-L-methionine-dependent methyltransferases"/>
    <property type="match status" value="1"/>
</dbReference>
<proteinExistence type="predicted"/>
<evidence type="ECO:0000259" key="11">
    <source>
        <dbReference type="PROSITE" id="PS52019"/>
    </source>
</evidence>
<dbReference type="InterPro" id="IPR016036">
    <property type="entry name" value="Malonyl_transacylase_ACP-bd"/>
</dbReference>
<evidence type="ECO:0000313" key="13">
    <source>
        <dbReference type="Proteomes" id="UP001268819"/>
    </source>
</evidence>
<dbReference type="Gene3D" id="3.40.47.10">
    <property type="match status" value="1"/>
</dbReference>
<feature type="active site" description="Proton donor; for dehydratase activity" evidence="7">
    <location>
        <position position="1065"/>
    </location>
</feature>
<dbReference type="SMART" id="SM00822">
    <property type="entry name" value="PKS_KR"/>
    <property type="match status" value="1"/>
</dbReference>
<dbReference type="InterPro" id="IPR050091">
    <property type="entry name" value="PKS_NRPS_Biosynth_Enz"/>
</dbReference>
<dbReference type="InterPro" id="IPR042104">
    <property type="entry name" value="PKS_dehydratase_sf"/>
</dbReference>
<dbReference type="InterPro" id="IPR006162">
    <property type="entry name" value="Ppantetheine_attach_site"/>
</dbReference>
<dbReference type="Gene3D" id="3.40.50.720">
    <property type="entry name" value="NAD(P)-binding Rossmann-like Domain"/>
    <property type="match status" value="3"/>
</dbReference>
<feature type="domain" description="PKS/mFAS DH" evidence="11">
    <location>
        <begin position="860"/>
        <end position="1151"/>
    </location>
</feature>
<dbReference type="Pfam" id="PF14765">
    <property type="entry name" value="PS-DH"/>
    <property type="match status" value="1"/>
</dbReference>
<dbReference type="InterPro" id="IPR016039">
    <property type="entry name" value="Thiolase-like"/>
</dbReference>
<feature type="compositionally biased region" description="Pro residues" evidence="8">
    <location>
        <begin position="1522"/>
        <end position="1532"/>
    </location>
</feature>
<keyword evidence="2" id="KW-0597">Phosphoprotein</keyword>
<dbReference type="InterPro" id="IPR020841">
    <property type="entry name" value="PKS_Beta-ketoAc_synthase_dom"/>
</dbReference>
<dbReference type="InterPro" id="IPR002364">
    <property type="entry name" value="Quin_OxRdtase/zeta-crystal_CS"/>
</dbReference>
<dbReference type="InterPro" id="IPR013154">
    <property type="entry name" value="ADH-like_N"/>
</dbReference>
<dbReference type="InterPro" id="IPR013149">
    <property type="entry name" value="ADH-like_C"/>
</dbReference>
<dbReference type="Pfam" id="PF16197">
    <property type="entry name" value="KAsynt_C_assoc"/>
    <property type="match status" value="1"/>
</dbReference>
<dbReference type="Pfam" id="PF21089">
    <property type="entry name" value="PKS_DH_N"/>
    <property type="match status" value="1"/>
</dbReference>
<feature type="domain" description="Carrier" evidence="9">
    <location>
        <begin position="2333"/>
        <end position="2410"/>
    </location>
</feature>
<dbReference type="Proteomes" id="UP001268819">
    <property type="component" value="Unassembled WGS sequence"/>
</dbReference>
<keyword evidence="6" id="KW-0012">Acyltransferase</keyword>
<dbReference type="Pfam" id="PF02801">
    <property type="entry name" value="Ketoacyl-synt_C"/>
    <property type="match status" value="1"/>
</dbReference>
<reference evidence="12 13" key="1">
    <citation type="submission" date="2023-07" db="EMBL/GenBank/DDBJ databases">
        <title>Sequencing the genomes of 1000 actinobacteria strains.</title>
        <authorList>
            <person name="Klenk H.-P."/>
        </authorList>
    </citation>
    <scope>NUCLEOTIDE SEQUENCE [LARGE SCALE GENOMIC DNA]</scope>
    <source>
        <strain evidence="12 13">DSM 43749</strain>
    </source>
</reference>
<dbReference type="PROSITE" id="PS52004">
    <property type="entry name" value="KS3_2"/>
    <property type="match status" value="1"/>
</dbReference>
<dbReference type="InterPro" id="IPR013217">
    <property type="entry name" value="Methyltransf_12"/>
</dbReference>
<dbReference type="SMART" id="SM00827">
    <property type="entry name" value="PKS_AT"/>
    <property type="match status" value="1"/>
</dbReference>
<dbReference type="Gene3D" id="3.90.180.10">
    <property type="entry name" value="Medium-chain alcohol dehydrogenases, catalytic domain"/>
    <property type="match status" value="1"/>
</dbReference>
<dbReference type="InterPro" id="IPR016035">
    <property type="entry name" value="Acyl_Trfase/lysoPLipase"/>
</dbReference>
<evidence type="ECO:0000256" key="6">
    <source>
        <dbReference type="ARBA" id="ARBA00023315"/>
    </source>
</evidence>
<dbReference type="PROSITE" id="PS01162">
    <property type="entry name" value="QOR_ZETA_CRYSTAL"/>
    <property type="match status" value="1"/>
</dbReference>
<dbReference type="CDD" id="cd00833">
    <property type="entry name" value="PKS"/>
    <property type="match status" value="1"/>
</dbReference>
<dbReference type="InterPro" id="IPR001227">
    <property type="entry name" value="Ac_transferase_dom_sf"/>
</dbReference>
<dbReference type="SUPFAM" id="SSF51735">
    <property type="entry name" value="NAD(P)-binding Rossmann-fold domains"/>
    <property type="match status" value="3"/>
</dbReference>
<dbReference type="InterPro" id="IPR029063">
    <property type="entry name" value="SAM-dependent_MTases_sf"/>
</dbReference>
<dbReference type="Pfam" id="PF00698">
    <property type="entry name" value="Acyl_transf_1"/>
    <property type="match status" value="1"/>
</dbReference>
<dbReference type="Pfam" id="PF08659">
    <property type="entry name" value="KR"/>
    <property type="match status" value="1"/>
</dbReference>
<keyword evidence="5" id="KW-0511">Multifunctional enzyme</keyword>
<comment type="caution">
    <text evidence="12">The sequence shown here is derived from an EMBL/GenBank/DDBJ whole genome shotgun (WGS) entry which is preliminary data.</text>
</comment>
<feature type="domain" description="Ketosynthase family 3 (KS3)" evidence="10">
    <location>
        <begin position="2"/>
        <end position="422"/>
    </location>
</feature>
<keyword evidence="13" id="KW-1185">Reference proteome</keyword>
<feature type="region of interest" description="N-terminal hotdog fold" evidence="7">
    <location>
        <begin position="860"/>
        <end position="990"/>
    </location>
</feature>
<dbReference type="PROSITE" id="PS52019">
    <property type="entry name" value="PKS_MFAS_DH"/>
    <property type="match status" value="1"/>
</dbReference>
<dbReference type="InterPro" id="IPR049552">
    <property type="entry name" value="PKS_DH_N"/>
</dbReference>
<dbReference type="InterPro" id="IPR049900">
    <property type="entry name" value="PKS_mFAS_DH"/>
</dbReference>